<evidence type="ECO:0000313" key="3">
    <source>
        <dbReference type="Proteomes" id="UP000554482"/>
    </source>
</evidence>
<organism evidence="2 3">
    <name type="scientific">Thalictrum thalictroides</name>
    <name type="common">Rue-anemone</name>
    <name type="synonym">Anemone thalictroides</name>
    <dbReference type="NCBI Taxonomy" id="46969"/>
    <lineage>
        <taxon>Eukaryota</taxon>
        <taxon>Viridiplantae</taxon>
        <taxon>Streptophyta</taxon>
        <taxon>Embryophyta</taxon>
        <taxon>Tracheophyta</taxon>
        <taxon>Spermatophyta</taxon>
        <taxon>Magnoliopsida</taxon>
        <taxon>Ranunculales</taxon>
        <taxon>Ranunculaceae</taxon>
        <taxon>Thalictroideae</taxon>
        <taxon>Thalictrum</taxon>
    </lineage>
</organism>
<proteinExistence type="predicted"/>
<name>A0A7J6WKE3_THATH</name>
<dbReference type="EMBL" id="JABWDY010014741">
    <property type="protein sequence ID" value="KAF5197413.1"/>
    <property type="molecule type" value="Genomic_DNA"/>
</dbReference>
<evidence type="ECO:0000313" key="2">
    <source>
        <dbReference type="EMBL" id="KAF5197413.1"/>
    </source>
</evidence>
<dbReference type="AlphaFoldDB" id="A0A7J6WKE3"/>
<evidence type="ECO:0000256" key="1">
    <source>
        <dbReference type="SAM" id="MobiDB-lite"/>
    </source>
</evidence>
<protein>
    <submittedName>
        <fullName evidence="2">Small gtpase superfamily</fullName>
    </submittedName>
</protein>
<accession>A0A7J6WKE3</accession>
<keyword evidence="3" id="KW-1185">Reference proteome</keyword>
<dbReference type="SUPFAM" id="SSF52540">
    <property type="entry name" value="P-loop containing nucleoside triphosphate hydrolases"/>
    <property type="match status" value="1"/>
</dbReference>
<reference evidence="2 3" key="1">
    <citation type="submission" date="2020-06" db="EMBL/GenBank/DDBJ databases">
        <title>Transcriptomic and genomic resources for Thalictrum thalictroides and T. hernandezii: Facilitating candidate gene discovery in an emerging model plant lineage.</title>
        <authorList>
            <person name="Arias T."/>
            <person name="Riano-Pachon D.M."/>
            <person name="Di Stilio V.S."/>
        </authorList>
    </citation>
    <scope>NUCLEOTIDE SEQUENCE [LARGE SCALE GENOMIC DNA]</scope>
    <source>
        <strain evidence="3">cv. WT478/WT964</strain>
        <tissue evidence="2">Leaves</tissue>
    </source>
</reference>
<dbReference type="InterPro" id="IPR027417">
    <property type="entry name" value="P-loop_NTPase"/>
</dbReference>
<feature type="compositionally biased region" description="Polar residues" evidence="1">
    <location>
        <begin position="80"/>
        <end position="99"/>
    </location>
</feature>
<dbReference type="Proteomes" id="UP000554482">
    <property type="component" value="Unassembled WGS sequence"/>
</dbReference>
<gene>
    <name evidence="2" type="ORF">FRX31_013002</name>
</gene>
<sequence>MFSITSRYYRGAHGSILQVGDVIDQERLSEIDDYVIENVNKLSVGKKSDMTANMLVSYKIAKDLLMRLKSREDVQDRASSEITNRCQPTMSTNRPALSK</sequence>
<feature type="region of interest" description="Disordered" evidence="1">
    <location>
        <begin position="76"/>
        <end position="99"/>
    </location>
</feature>
<comment type="caution">
    <text evidence="2">The sequence shown here is derived from an EMBL/GenBank/DDBJ whole genome shotgun (WGS) entry which is preliminary data.</text>
</comment>